<evidence type="ECO:0000259" key="3">
    <source>
        <dbReference type="Pfam" id="PF18962"/>
    </source>
</evidence>
<accession>A0A1N6IS73</accession>
<dbReference type="Proteomes" id="UP000185207">
    <property type="component" value="Unassembled WGS sequence"/>
</dbReference>
<evidence type="ECO:0000313" key="4">
    <source>
        <dbReference type="EMBL" id="SIO34835.1"/>
    </source>
</evidence>
<dbReference type="OrthoDB" id="9813840at2"/>
<organism evidence="4 5">
    <name type="scientific">Epilithonimonas zeae</name>
    <dbReference type="NCBI Taxonomy" id="1416779"/>
    <lineage>
        <taxon>Bacteria</taxon>
        <taxon>Pseudomonadati</taxon>
        <taxon>Bacteroidota</taxon>
        <taxon>Flavobacteriia</taxon>
        <taxon>Flavobacteriales</taxon>
        <taxon>Weeksellaceae</taxon>
        <taxon>Chryseobacterium group</taxon>
        <taxon>Epilithonimonas</taxon>
    </lineage>
</organism>
<sequence length="732" mass="76770">MQRIKFIFSAFVFLLISFNTKAQFSGSGNGTEQEPYQISNSTQLDEVRNFLGQANSNIHFVVMNDIDLASLIADKYPIVGWEPIGNASDVESTSFYGSFQGNGFTIKNLWFSRTEADNLGLFGVTKDAIINNLNIQLSTSGIIGGNYVGILAGQSEGGSITNVKTFGTITALSYSGGLLGSSTGNTLIQNNSANVIINATGSYVGGLIGESSSLVSDCQSSGEVNTEGDNVGGLIGKTSAEVSGSSSSSNVKNTGGSFTGNFMGGLIGVNQAPVNNSNASGNVTGISTLGGLVGDSYAPISNSYATGNITGRMWVGGLVGASDSVTNSYATGIVYTDQKIGGGLVGQSYGAITSSHASGFVSGSQSLGGLVGVMGGTVSFSYATGNVTQIVSDSTPEGGYVDIGGLAGSSFSNSFIENCFASGDVTATDNTAMYVGGLIGLSNGISNSYAYGTVTGGYSLVGGLAGTTWAPIVNSAALNPWIKSSAEGNLNKIHRLVGDIEFETEVINSYALDNMLVNGAIVTDGTSDFWSGENKSIEEFQKQLTYGNGLNWDFENVWKIRENHGYPYLQSSEYLTSIISSDINNKTWGAVSPMGIVAVNDGLSKTFEFSPADGYEIESVLVDNENIGKPNNYTFSNVIENHTIMLIFKLKQLGTDEIKNKNITVYPNPTADFIYVSGNKKITSLELYNSNGQKVLKTSDSKMDLAPVTVGVYILKIVTENGEISNSKIIKK</sequence>
<reference evidence="5" key="1">
    <citation type="submission" date="2016-11" db="EMBL/GenBank/DDBJ databases">
        <authorList>
            <person name="Varghese N."/>
            <person name="Submissions S."/>
        </authorList>
    </citation>
    <scope>NUCLEOTIDE SEQUENCE [LARGE SCALE GENOMIC DNA]</scope>
    <source>
        <strain evidence="5">DSM 27623</strain>
    </source>
</reference>
<evidence type="ECO:0000256" key="1">
    <source>
        <dbReference type="ARBA" id="ARBA00022729"/>
    </source>
</evidence>
<gene>
    <name evidence="4" type="ORF">SAMN05444409_2940</name>
</gene>
<feature type="chain" id="PRO_5009936672" evidence="2">
    <location>
        <begin position="23"/>
        <end position="732"/>
    </location>
</feature>
<dbReference type="NCBIfam" id="TIGR04183">
    <property type="entry name" value="Por_Secre_tail"/>
    <property type="match status" value="1"/>
</dbReference>
<feature type="domain" description="Secretion system C-terminal sorting" evidence="3">
    <location>
        <begin position="665"/>
        <end position="730"/>
    </location>
</feature>
<protein>
    <submittedName>
        <fullName evidence="4">Por secretion system C-terminal sorting domain-containing protein</fullName>
    </submittedName>
</protein>
<feature type="signal peptide" evidence="2">
    <location>
        <begin position="1"/>
        <end position="22"/>
    </location>
</feature>
<dbReference type="STRING" id="1416779.SAMN05444409_2940"/>
<dbReference type="InterPro" id="IPR026444">
    <property type="entry name" value="Secre_tail"/>
</dbReference>
<dbReference type="AlphaFoldDB" id="A0A1N6IS73"/>
<dbReference type="EMBL" id="FSRK01000002">
    <property type="protein sequence ID" value="SIO34835.1"/>
    <property type="molecule type" value="Genomic_DNA"/>
</dbReference>
<keyword evidence="5" id="KW-1185">Reference proteome</keyword>
<dbReference type="Gene3D" id="2.160.20.110">
    <property type="match status" value="2"/>
</dbReference>
<keyword evidence="1 2" id="KW-0732">Signal</keyword>
<dbReference type="Pfam" id="PF18962">
    <property type="entry name" value="Por_Secre_tail"/>
    <property type="match status" value="1"/>
</dbReference>
<evidence type="ECO:0000313" key="5">
    <source>
        <dbReference type="Proteomes" id="UP000185207"/>
    </source>
</evidence>
<name>A0A1N6IS73_9FLAO</name>
<dbReference type="RefSeq" id="WP_074236079.1">
    <property type="nucleotide sequence ID" value="NZ_FSRK01000002.1"/>
</dbReference>
<proteinExistence type="predicted"/>
<evidence type="ECO:0000256" key="2">
    <source>
        <dbReference type="SAM" id="SignalP"/>
    </source>
</evidence>